<keyword evidence="1" id="KW-0808">Transferase</keyword>
<evidence type="ECO:0000313" key="4">
    <source>
        <dbReference type="Proteomes" id="UP000300879"/>
    </source>
</evidence>
<dbReference type="OrthoDB" id="1956540at2"/>
<dbReference type="Proteomes" id="UP000300879">
    <property type="component" value="Chromosome"/>
</dbReference>
<reference evidence="3 4" key="1">
    <citation type="submission" date="2019-05" db="EMBL/GenBank/DDBJ databases">
        <authorList>
            <person name="Chen C."/>
        </authorList>
    </citation>
    <scope>NUCLEOTIDE SEQUENCE [LARGE SCALE GENOMIC DNA]</scope>
    <source>
        <strain evidence="3 4">HB172198</strain>
    </source>
</reference>
<accession>A0A4P8XJW2</accession>
<evidence type="ECO:0000313" key="3">
    <source>
        <dbReference type="EMBL" id="QCT02936.1"/>
    </source>
</evidence>
<dbReference type="PANTHER" id="PTHR32266">
    <property type="entry name" value="NICOTIANAMINE SYNTHASE 3"/>
    <property type="match status" value="1"/>
</dbReference>
<dbReference type="RefSeq" id="WP_138225885.1">
    <property type="nucleotide sequence ID" value="NZ_CP040396.1"/>
</dbReference>
<dbReference type="EMBL" id="CP040396">
    <property type="protein sequence ID" value="QCT02936.1"/>
    <property type="molecule type" value="Genomic_DNA"/>
</dbReference>
<evidence type="ECO:0000256" key="2">
    <source>
        <dbReference type="ARBA" id="ARBA00022691"/>
    </source>
</evidence>
<keyword evidence="2" id="KW-0949">S-adenosyl-L-methionine</keyword>
<dbReference type="GO" id="GO:0030410">
    <property type="term" value="F:nicotianamine synthase activity"/>
    <property type="evidence" value="ECO:0007669"/>
    <property type="project" value="InterPro"/>
</dbReference>
<organism evidence="3 4">
    <name type="scientific">Paenibacillus algicola</name>
    <dbReference type="NCBI Taxonomy" id="2565926"/>
    <lineage>
        <taxon>Bacteria</taxon>
        <taxon>Bacillati</taxon>
        <taxon>Bacillota</taxon>
        <taxon>Bacilli</taxon>
        <taxon>Bacillales</taxon>
        <taxon>Paenibacillaceae</taxon>
        <taxon>Paenibacillus</taxon>
    </lineage>
</organism>
<dbReference type="KEGG" id="palo:E6C60_2223"/>
<dbReference type="CDD" id="cd02440">
    <property type="entry name" value="AdoMet_MTases"/>
    <property type="match status" value="1"/>
</dbReference>
<sequence length="281" mass="32024">MISVEKDSLQQQMESFLSRFRQLNKAFELNDQSYSEMEETIGQYTAFIVHPDHEAAWGAMPEQTMHFKELAEDLRQEACHCVWAMEKHRARAWLENRPDIADYFHNIEDCIEAEFQGAGMNKHSKVLMIGSGAFPMTPLLIQRRTGAQVVGIDIDAEANRLAVQVLQKLECREIQIEQLTVDQLSFTREATHIIFASTIPEKFDLLQQLHDLTNPDVIIAMRYGNGLKSLFNYPLLEVSPALWTLSEQVRQPGQVFETALYRKSAAVTAFSSARGEFHGSC</sequence>
<dbReference type="InterPro" id="IPR004298">
    <property type="entry name" value="Nicotian_synth"/>
</dbReference>
<dbReference type="InterPro" id="IPR029063">
    <property type="entry name" value="SAM-dependent_MTases_sf"/>
</dbReference>
<dbReference type="AlphaFoldDB" id="A0A4P8XJW2"/>
<dbReference type="Gene3D" id="3.40.50.150">
    <property type="entry name" value="Vaccinia Virus protein VP39"/>
    <property type="match status" value="1"/>
</dbReference>
<dbReference type="SUPFAM" id="SSF53335">
    <property type="entry name" value="S-adenosyl-L-methionine-dependent methyltransferases"/>
    <property type="match status" value="1"/>
</dbReference>
<proteinExistence type="predicted"/>
<dbReference type="Pfam" id="PF03059">
    <property type="entry name" value="NAS"/>
    <property type="match status" value="1"/>
</dbReference>
<dbReference type="PANTHER" id="PTHR32266:SF12">
    <property type="entry name" value="NICOTIANAMINE SYNTHASE 3"/>
    <property type="match status" value="1"/>
</dbReference>
<dbReference type="GO" id="GO:0030418">
    <property type="term" value="P:nicotianamine biosynthetic process"/>
    <property type="evidence" value="ECO:0007669"/>
    <property type="project" value="InterPro"/>
</dbReference>
<evidence type="ECO:0000256" key="1">
    <source>
        <dbReference type="ARBA" id="ARBA00022679"/>
    </source>
</evidence>
<name>A0A4P8XJW2_9BACL</name>
<protein>
    <submittedName>
        <fullName evidence="3">Uncharacterized protein</fullName>
    </submittedName>
</protein>
<gene>
    <name evidence="3" type="ORF">E6C60_2223</name>
</gene>
<keyword evidence="4" id="KW-1185">Reference proteome</keyword>